<dbReference type="OrthoDB" id="144122at2"/>
<keyword evidence="3" id="KW-1185">Reference proteome</keyword>
<evidence type="ECO:0000313" key="2">
    <source>
        <dbReference type="EMBL" id="KXU38106.1"/>
    </source>
</evidence>
<dbReference type="InterPro" id="IPR044876">
    <property type="entry name" value="HRDC_dom_sf"/>
</dbReference>
<protein>
    <submittedName>
        <fullName evidence="2">3'-5' exonuclease</fullName>
    </submittedName>
</protein>
<dbReference type="STRING" id="1548207.AXK11_01325"/>
<dbReference type="InterPro" id="IPR002562">
    <property type="entry name" value="3'-5'_exonuclease_dom"/>
</dbReference>
<keyword evidence="2" id="KW-0378">Hydrolase</keyword>
<dbReference type="AlphaFoldDB" id="A0A139SU55"/>
<keyword evidence="2" id="KW-0269">Exonuclease</keyword>
<dbReference type="GO" id="GO:0008408">
    <property type="term" value="F:3'-5' exonuclease activity"/>
    <property type="evidence" value="ECO:0007669"/>
    <property type="project" value="InterPro"/>
</dbReference>
<comment type="caution">
    <text evidence="2">The sequence shown here is derived from an EMBL/GenBank/DDBJ whole genome shotgun (WGS) entry which is preliminary data.</text>
</comment>
<dbReference type="GO" id="GO:0006139">
    <property type="term" value="P:nucleobase-containing compound metabolic process"/>
    <property type="evidence" value="ECO:0007669"/>
    <property type="project" value="InterPro"/>
</dbReference>
<gene>
    <name evidence="2" type="ORF">AXK11_01325</name>
</gene>
<dbReference type="Proteomes" id="UP000070058">
    <property type="component" value="Unassembled WGS sequence"/>
</dbReference>
<dbReference type="GO" id="GO:0000166">
    <property type="term" value="F:nucleotide binding"/>
    <property type="evidence" value="ECO:0007669"/>
    <property type="project" value="InterPro"/>
</dbReference>
<dbReference type="PANTHER" id="PTHR47649:SF1">
    <property type="entry name" value="RIBONUCLEASE D"/>
    <property type="match status" value="1"/>
</dbReference>
<dbReference type="PANTHER" id="PTHR47649">
    <property type="entry name" value="RIBONUCLEASE D"/>
    <property type="match status" value="1"/>
</dbReference>
<dbReference type="Pfam" id="PF00570">
    <property type="entry name" value="HRDC"/>
    <property type="match status" value="1"/>
</dbReference>
<dbReference type="Pfam" id="PF01612">
    <property type="entry name" value="DNA_pol_A_exo1"/>
    <property type="match status" value="1"/>
</dbReference>
<dbReference type="InterPro" id="IPR002121">
    <property type="entry name" value="HRDC_dom"/>
</dbReference>
<evidence type="ECO:0000313" key="3">
    <source>
        <dbReference type="Proteomes" id="UP000070058"/>
    </source>
</evidence>
<feature type="domain" description="3'-5' exonuclease" evidence="1">
    <location>
        <begin position="24"/>
        <end position="190"/>
    </location>
</feature>
<name>A0A139SU55_9BACT</name>
<proteinExistence type="predicted"/>
<evidence type="ECO:0000259" key="1">
    <source>
        <dbReference type="SMART" id="SM00474"/>
    </source>
</evidence>
<dbReference type="InterPro" id="IPR010997">
    <property type="entry name" value="HRDC-like_sf"/>
</dbReference>
<dbReference type="EMBL" id="LSZQ01000009">
    <property type="protein sequence ID" value="KXU38106.1"/>
    <property type="molecule type" value="Genomic_DNA"/>
</dbReference>
<dbReference type="SUPFAM" id="SSF53098">
    <property type="entry name" value="Ribonuclease H-like"/>
    <property type="match status" value="1"/>
</dbReference>
<dbReference type="InterPro" id="IPR051086">
    <property type="entry name" value="RNase_D-like"/>
</dbReference>
<dbReference type="InterPro" id="IPR012337">
    <property type="entry name" value="RNaseH-like_sf"/>
</dbReference>
<dbReference type="InterPro" id="IPR036397">
    <property type="entry name" value="RNaseH_sf"/>
</dbReference>
<dbReference type="CDD" id="cd06142">
    <property type="entry name" value="RNaseD_exo"/>
    <property type="match status" value="1"/>
</dbReference>
<dbReference type="GO" id="GO:0003676">
    <property type="term" value="F:nucleic acid binding"/>
    <property type="evidence" value="ECO:0007669"/>
    <property type="project" value="InterPro"/>
</dbReference>
<dbReference type="Gene3D" id="1.10.150.80">
    <property type="entry name" value="HRDC domain"/>
    <property type="match status" value="1"/>
</dbReference>
<reference evidence="3" key="1">
    <citation type="submission" date="2016-02" db="EMBL/GenBank/DDBJ databases">
        <authorList>
            <person name="Sanders J.G."/>
            <person name="Lin J.Y."/>
            <person name="Wertz J.T."/>
            <person name="Russell J.A."/>
            <person name="Moreau C.S."/>
            <person name="Powell S."/>
        </authorList>
    </citation>
    <scope>NUCLEOTIDE SEQUENCE [LARGE SCALE GENOMIC DNA]</scope>
    <source>
        <strain evidence="3">CAG34</strain>
    </source>
</reference>
<organism evidence="2 3">
    <name type="scientific">Cephaloticoccus primus</name>
    <dbReference type="NCBI Taxonomy" id="1548207"/>
    <lineage>
        <taxon>Bacteria</taxon>
        <taxon>Pseudomonadati</taxon>
        <taxon>Verrucomicrobiota</taxon>
        <taxon>Opitutia</taxon>
        <taxon>Opitutales</taxon>
        <taxon>Opitutaceae</taxon>
        <taxon>Cephaloticoccus</taxon>
    </lineage>
</organism>
<dbReference type="Gene3D" id="3.30.420.10">
    <property type="entry name" value="Ribonuclease H-like superfamily/Ribonuclease H"/>
    <property type="match status" value="1"/>
</dbReference>
<sequence>MIAYLPAALRRLFKLTVPSPPPAYTLIDQPGQLQPLLDALAGVPEVALDTEADNMYHYKTRVCLLQFLVGREVFMVDAQAPLLKLDPLWAALADKHLIMHGSDFDLRLLHDLCGFSPKSIFDTMLAAQLLNRPRVGLASLLEDHFQVKLSKDSQKANWSKRPLTKKMLDYAALDVWHLPALRDILTRELVRRRRLGWLQQQCAAQIKSGLSGFSPRDENAWRIGRTEKLRDRGLSVLHAVWHWREETAERLDVPAFKVCNNERLFALAQAADAGGTLESILAGVNLGRRHERLLPTLTAALKLGLERDPQTIELRRRRRRDPNNIPLTQAEVDLQQRIREDRDRVAQKLSLEPTLIANRTQLARIAREPHALDEILLPWQAELIRQTPALKSV</sequence>
<keyword evidence="2" id="KW-0540">Nuclease</keyword>
<dbReference type="SUPFAM" id="SSF47819">
    <property type="entry name" value="HRDC-like"/>
    <property type="match status" value="1"/>
</dbReference>
<accession>A0A139SU55</accession>
<dbReference type="SMART" id="SM00474">
    <property type="entry name" value="35EXOc"/>
    <property type="match status" value="1"/>
</dbReference>